<feature type="transmembrane region" description="Helical" evidence="6">
    <location>
        <begin position="137"/>
        <end position="158"/>
    </location>
</feature>
<dbReference type="Pfam" id="PF09335">
    <property type="entry name" value="VTT_dom"/>
    <property type="match status" value="1"/>
</dbReference>
<dbReference type="InterPro" id="IPR032816">
    <property type="entry name" value="VTT_dom"/>
</dbReference>
<keyword evidence="9" id="KW-1185">Reference proteome</keyword>
<evidence type="ECO:0000259" key="7">
    <source>
        <dbReference type="Pfam" id="PF09335"/>
    </source>
</evidence>
<dbReference type="RefSeq" id="WP_200756314.1">
    <property type="nucleotide sequence ID" value="NZ_AP023366.1"/>
</dbReference>
<evidence type="ECO:0000313" key="8">
    <source>
        <dbReference type="EMBL" id="BCJ86868.1"/>
    </source>
</evidence>
<dbReference type="EMBL" id="AP023366">
    <property type="protein sequence ID" value="BCJ86868.1"/>
    <property type="molecule type" value="Genomic_DNA"/>
</dbReference>
<feature type="transmembrane region" description="Helical" evidence="6">
    <location>
        <begin position="178"/>
        <end position="199"/>
    </location>
</feature>
<evidence type="ECO:0000256" key="5">
    <source>
        <dbReference type="ARBA" id="ARBA00023136"/>
    </source>
</evidence>
<name>A0A7I8D9N3_9BACL</name>
<evidence type="ECO:0000256" key="2">
    <source>
        <dbReference type="ARBA" id="ARBA00022475"/>
    </source>
</evidence>
<dbReference type="GO" id="GO:0005886">
    <property type="term" value="C:plasma membrane"/>
    <property type="evidence" value="ECO:0007669"/>
    <property type="project" value="UniProtKB-SubCell"/>
</dbReference>
<dbReference type="PANTHER" id="PTHR12677">
    <property type="entry name" value="GOLGI APPARATUS MEMBRANE PROTEIN TVP38-RELATED"/>
    <property type="match status" value="1"/>
</dbReference>
<gene>
    <name evidence="8" type="primary">yqeD</name>
    <name evidence="8" type="ORF">skT53_18530</name>
</gene>
<keyword evidence="3 6" id="KW-0812">Transmembrane</keyword>
<proteinExistence type="inferred from homology"/>
<comment type="subcellular location">
    <subcellularLocation>
        <location evidence="1 6">Cell membrane</location>
        <topology evidence="1 6">Multi-pass membrane protein</topology>
    </subcellularLocation>
</comment>
<keyword evidence="5 6" id="KW-0472">Membrane</keyword>
<dbReference type="KEGG" id="eff:skT53_18530"/>
<organism evidence="8 9">
    <name type="scientific">Effusibacillus dendaii</name>
    <dbReference type="NCBI Taxonomy" id="2743772"/>
    <lineage>
        <taxon>Bacteria</taxon>
        <taxon>Bacillati</taxon>
        <taxon>Bacillota</taxon>
        <taxon>Bacilli</taxon>
        <taxon>Bacillales</taxon>
        <taxon>Alicyclobacillaceae</taxon>
        <taxon>Effusibacillus</taxon>
    </lineage>
</organism>
<feature type="transmembrane region" description="Helical" evidence="6">
    <location>
        <begin position="34"/>
        <end position="62"/>
    </location>
</feature>
<feature type="domain" description="VTT" evidence="7">
    <location>
        <begin position="53"/>
        <end position="171"/>
    </location>
</feature>
<protein>
    <recommendedName>
        <fullName evidence="6">TVP38/TMEM64 family membrane protein</fullName>
    </recommendedName>
</protein>
<evidence type="ECO:0000256" key="1">
    <source>
        <dbReference type="ARBA" id="ARBA00004651"/>
    </source>
</evidence>
<dbReference type="Proteomes" id="UP000593802">
    <property type="component" value="Chromosome"/>
</dbReference>
<keyword evidence="4 6" id="KW-1133">Transmembrane helix</keyword>
<dbReference type="PANTHER" id="PTHR12677:SF59">
    <property type="entry name" value="GOLGI APPARATUS MEMBRANE PROTEIN TVP38-RELATED"/>
    <property type="match status" value="1"/>
</dbReference>
<evidence type="ECO:0000313" key="9">
    <source>
        <dbReference type="Proteomes" id="UP000593802"/>
    </source>
</evidence>
<dbReference type="AlphaFoldDB" id="A0A7I8D9N3"/>
<keyword evidence="2 6" id="KW-1003">Cell membrane</keyword>
<comment type="similarity">
    <text evidence="6">Belongs to the TVP38/TMEM64 family.</text>
</comment>
<reference evidence="8 9" key="1">
    <citation type="submission" date="2020-08" db="EMBL/GenBank/DDBJ databases">
        <title>Complete Genome Sequence of Effusibacillus dendaii Strain skT53, Isolated from Farmland soil.</title>
        <authorList>
            <person name="Konishi T."/>
            <person name="Kawasaki H."/>
        </authorList>
    </citation>
    <scope>NUCLEOTIDE SEQUENCE [LARGE SCALE GENOMIC DNA]</scope>
    <source>
        <strain evidence="9">skT53</strain>
    </source>
</reference>
<evidence type="ECO:0000256" key="3">
    <source>
        <dbReference type="ARBA" id="ARBA00022692"/>
    </source>
</evidence>
<evidence type="ECO:0000256" key="4">
    <source>
        <dbReference type="ARBA" id="ARBA00022989"/>
    </source>
</evidence>
<evidence type="ECO:0000256" key="6">
    <source>
        <dbReference type="RuleBase" id="RU366058"/>
    </source>
</evidence>
<feature type="transmembrane region" description="Helical" evidence="6">
    <location>
        <begin position="6"/>
        <end position="22"/>
    </location>
</feature>
<accession>A0A7I8D9N3</accession>
<dbReference type="InterPro" id="IPR015414">
    <property type="entry name" value="TMEM64"/>
</dbReference>
<feature type="transmembrane region" description="Helical" evidence="6">
    <location>
        <begin position="68"/>
        <end position="87"/>
    </location>
</feature>
<sequence>MNRKWITVLLCIAIIAVGYWQKDLLMSMIRAGGAIAVLVAILLVAITVFFPVVPFIVIASVVGDVFGAWAGTFITLTGAMLGSLVMFTMARYGFRQWAQNSLAKYPKIKEYEQYFENNAFASILFVRLVPVIPTQAVNILSGVSLVSWWTFFAASLLGKLPSNLVFNLAGSSFGHNKWMSFIIYGAYFLAITIAAFVYLRKRQFR</sequence>